<accession>A0A9P7RR13</accession>
<comment type="pathway">
    <text evidence="2">Secondary metabolite biosynthesis.</text>
</comment>
<proteinExistence type="inferred from homology"/>
<evidence type="ECO:0000256" key="7">
    <source>
        <dbReference type="ARBA" id="ARBA00023004"/>
    </source>
</evidence>
<dbReference type="InterPro" id="IPR002401">
    <property type="entry name" value="Cyt_P450_E_grp-I"/>
</dbReference>
<keyword evidence="6 10" id="KW-0560">Oxidoreductase</keyword>
<dbReference type="SUPFAM" id="SSF48264">
    <property type="entry name" value="Cytochrome P450"/>
    <property type="match status" value="1"/>
</dbReference>
<evidence type="ECO:0000256" key="5">
    <source>
        <dbReference type="ARBA" id="ARBA00022723"/>
    </source>
</evidence>
<dbReference type="OrthoDB" id="2789670at2759"/>
<gene>
    <name evidence="11" type="ORF">E1B28_013662</name>
</gene>
<evidence type="ECO:0000256" key="1">
    <source>
        <dbReference type="ARBA" id="ARBA00001971"/>
    </source>
</evidence>
<dbReference type="InterPro" id="IPR017972">
    <property type="entry name" value="Cyt_P450_CS"/>
</dbReference>
<reference evidence="11" key="1">
    <citation type="journal article" date="2021" name="Genome Biol. Evol.">
        <title>The assembled and annotated genome of the fairy-ring fungus Marasmius oreades.</title>
        <authorList>
            <person name="Hiltunen M."/>
            <person name="Ament-Velasquez S.L."/>
            <person name="Johannesson H."/>
        </authorList>
    </citation>
    <scope>NUCLEOTIDE SEQUENCE</scope>
    <source>
        <strain evidence="11">03SP1</strain>
    </source>
</reference>
<evidence type="ECO:0000313" key="11">
    <source>
        <dbReference type="EMBL" id="KAG7087715.1"/>
    </source>
</evidence>
<keyword evidence="8 10" id="KW-0503">Monooxygenase</keyword>
<name>A0A9P7RR13_9AGAR</name>
<keyword evidence="4 9" id="KW-0349">Heme</keyword>
<dbReference type="GO" id="GO:0005506">
    <property type="term" value="F:iron ion binding"/>
    <property type="evidence" value="ECO:0007669"/>
    <property type="project" value="InterPro"/>
</dbReference>
<dbReference type="Gene3D" id="1.10.630.10">
    <property type="entry name" value="Cytochrome P450"/>
    <property type="match status" value="1"/>
</dbReference>
<evidence type="ECO:0000256" key="3">
    <source>
        <dbReference type="ARBA" id="ARBA00010617"/>
    </source>
</evidence>
<dbReference type="AlphaFoldDB" id="A0A9P7RR13"/>
<dbReference type="PRINTS" id="PR00463">
    <property type="entry name" value="EP450I"/>
</dbReference>
<comment type="caution">
    <text evidence="11">The sequence shown here is derived from an EMBL/GenBank/DDBJ whole genome shotgun (WGS) entry which is preliminary data.</text>
</comment>
<evidence type="ECO:0000256" key="6">
    <source>
        <dbReference type="ARBA" id="ARBA00023002"/>
    </source>
</evidence>
<sequence length="559" mass="63528">MCILTSFMSTPFEILRSMNSHPSFLLYKDVFFPVPHRTSVEDMALSTTFLTLQAALPCVVILLSLGILIHRRWLFNHSQRPPGPTSLPLIGNLLQIPSNSPEHVFRNWFAVYGDVVFFRIFHQPTVLLNTFEAAQDLLEKRGAIYSDRPRFVLFSELMGWQNASTHVPYGPRFRKHRRFIHQTFNQQAAQFLKPIQEKETLTLIKGLMTTPEHFSRHLRRFAAATILKVTYGAEVTSVDDLYIQLAERAGTLTVQSGTPAATLVDFFPFMRHIPTWAPLAGFKRNAAVVKEAVDRMMNVPYEMVKREMESGKASPCLTSRLLERYRHSPAMSLSFEDEEDIKGVAGTMFSAAEDTTISVSTTFILAMVLHPRVFKKAQEEMEGLIGRDSLPSTEDRPSLPYFECVLKEVLRWNPPVPLGLPHRVMEDDVYRGYHIQKGTTVLANIYSILKSCPHPDLFYPERYLEQNDLVDPFEVVFGFGRRRCPGRHFADTGLWLSLATVVATMDISKSIDDQGRDVVPEVAFKSGFVRHPKPFTCTIIPRSGSIERIIESCVSQVND</sequence>
<evidence type="ECO:0000313" key="12">
    <source>
        <dbReference type="Proteomes" id="UP001049176"/>
    </source>
</evidence>
<comment type="cofactor">
    <cofactor evidence="1 9">
        <name>heme</name>
        <dbReference type="ChEBI" id="CHEBI:30413"/>
    </cofactor>
</comment>
<evidence type="ECO:0000256" key="2">
    <source>
        <dbReference type="ARBA" id="ARBA00005179"/>
    </source>
</evidence>
<dbReference type="PANTHER" id="PTHR46300:SF5">
    <property type="entry name" value="CYTOCHROME P450"/>
    <property type="match status" value="1"/>
</dbReference>
<dbReference type="PROSITE" id="PS00086">
    <property type="entry name" value="CYTOCHROME_P450"/>
    <property type="match status" value="1"/>
</dbReference>
<dbReference type="GeneID" id="66082737"/>
<dbReference type="Proteomes" id="UP001049176">
    <property type="component" value="Chromosome 9"/>
</dbReference>
<organism evidence="11 12">
    <name type="scientific">Marasmius oreades</name>
    <name type="common">fairy-ring Marasmius</name>
    <dbReference type="NCBI Taxonomy" id="181124"/>
    <lineage>
        <taxon>Eukaryota</taxon>
        <taxon>Fungi</taxon>
        <taxon>Dikarya</taxon>
        <taxon>Basidiomycota</taxon>
        <taxon>Agaricomycotina</taxon>
        <taxon>Agaricomycetes</taxon>
        <taxon>Agaricomycetidae</taxon>
        <taxon>Agaricales</taxon>
        <taxon>Marasmiineae</taxon>
        <taxon>Marasmiaceae</taxon>
        <taxon>Marasmius</taxon>
    </lineage>
</organism>
<comment type="similarity">
    <text evidence="3 10">Belongs to the cytochrome P450 family.</text>
</comment>
<dbReference type="InterPro" id="IPR001128">
    <property type="entry name" value="Cyt_P450"/>
</dbReference>
<dbReference type="GO" id="GO:0020037">
    <property type="term" value="F:heme binding"/>
    <property type="evidence" value="ECO:0007669"/>
    <property type="project" value="InterPro"/>
</dbReference>
<keyword evidence="5 9" id="KW-0479">Metal-binding</keyword>
<evidence type="ECO:0000256" key="10">
    <source>
        <dbReference type="RuleBase" id="RU000461"/>
    </source>
</evidence>
<evidence type="ECO:0000256" key="9">
    <source>
        <dbReference type="PIRSR" id="PIRSR602401-1"/>
    </source>
</evidence>
<evidence type="ECO:0008006" key="13">
    <source>
        <dbReference type="Google" id="ProtNLM"/>
    </source>
</evidence>
<dbReference type="KEGG" id="more:E1B28_013662"/>
<dbReference type="PANTHER" id="PTHR46300">
    <property type="entry name" value="P450, PUTATIVE (EUROFUNG)-RELATED-RELATED"/>
    <property type="match status" value="1"/>
</dbReference>
<evidence type="ECO:0000256" key="4">
    <source>
        <dbReference type="ARBA" id="ARBA00022617"/>
    </source>
</evidence>
<dbReference type="InterPro" id="IPR050364">
    <property type="entry name" value="Cytochrome_P450_fung"/>
</dbReference>
<keyword evidence="7 9" id="KW-0408">Iron</keyword>
<dbReference type="Pfam" id="PF00067">
    <property type="entry name" value="p450"/>
    <property type="match status" value="1"/>
</dbReference>
<dbReference type="InterPro" id="IPR036396">
    <property type="entry name" value="Cyt_P450_sf"/>
</dbReference>
<evidence type="ECO:0000256" key="8">
    <source>
        <dbReference type="ARBA" id="ARBA00023033"/>
    </source>
</evidence>
<dbReference type="GO" id="GO:0004497">
    <property type="term" value="F:monooxygenase activity"/>
    <property type="evidence" value="ECO:0007669"/>
    <property type="project" value="UniProtKB-KW"/>
</dbReference>
<dbReference type="RefSeq" id="XP_043004186.1">
    <property type="nucleotide sequence ID" value="XM_043158831.1"/>
</dbReference>
<keyword evidence="12" id="KW-1185">Reference proteome</keyword>
<dbReference type="GO" id="GO:0016705">
    <property type="term" value="F:oxidoreductase activity, acting on paired donors, with incorporation or reduction of molecular oxygen"/>
    <property type="evidence" value="ECO:0007669"/>
    <property type="project" value="InterPro"/>
</dbReference>
<protein>
    <recommendedName>
        <fullName evidence="13">Cytochrome P450</fullName>
    </recommendedName>
</protein>
<dbReference type="EMBL" id="CM032189">
    <property type="protein sequence ID" value="KAG7087715.1"/>
    <property type="molecule type" value="Genomic_DNA"/>
</dbReference>
<dbReference type="CDD" id="cd11065">
    <property type="entry name" value="CYP64-like"/>
    <property type="match status" value="1"/>
</dbReference>
<feature type="binding site" description="axial binding residue" evidence="9">
    <location>
        <position position="484"/>
    </location>
    <ligand>
        <name>heme</name>
        <dbReference type="ChEBI" id="CHEBI:30413"/>
    </ligand>
    <ligandPart>
        <name>Fe</name>
        <dbReference type="ChEBI" id="CHEBI:18248"/>
    </ligandPart>
</feature>